<organism evidence="14 15">
    <name type="scientific">Pseudokineococcus basanitobsidens</name>
    <dbReference type="NCBI Taxonomy" id="1926649"/>
    <lineage>
        <taxon>Bacteria</taxon>
        <taxon>Bacillati</taxon>
        <taxon>Actinomycetota</taxon>
        <taxon>Actinomycetes</taxon>
        <taxon>Kineosporiales</taxon>
        <taxon>Kineosporiaceae</taxon>
        <taxon>Pseudokineococcus</taxon>
    </lineage>
</organism>
<evidence type="ECO:0000256" key="10">
    <source>
        <dbReference type="ARBA" id="ARBA00030803"/>
    </source>
</evidence>
<dbReference type="InterPro" id="IPR018764">
    <property type="entry name" value="RskA_C"/>
</dbReference>
<evidence type="ECO:0000259" key="13">
    <source>
        <dbReference type="Pfam" id="PF10099"/>
    </source>
</evidence>
<proteinExistence type="predicted"/>
<dbReference type="InterPro" id="IPR051474">
    <property type="entry name" value="Anti-sigma-K/W_factor"/>
</dbReference>
<evidence type="ECO:0000256" key="11">
    <source>
        <dbReference type="SAM" id="MobiDB-lite"/>
    </source>
</evidence>
<evidence type="ECO:0000256" key="4">
    <source>
        <dbReference type="ARBA" id="ARBA00022692"/>
    </source>
</evidence>
<keyword evidence="8" id="KW-0804">Transcription</keyword>
<keyword evidence="3" id="KW-1003">Cell membrane</keyword>
<evidence type="ECO:0000256" key="3">
    <source>
        <dbReference type="ARBA" id="ARBA00022475"/>
    </source>
</evidence>
<dbReference type="PANTHER" id="PTHR37461:SF1">
    <property type="entry name" value="ANTI-SIGMA-K FACTOR RSKA"/>
    <property type="match status" value="1"/>
</dbReference>
<evidence type="ECO:0000256" key="1">
    <source>
        <dbReference type="ARBA" id="ARBA00004167"/>
    </source>
</evidence>
<feature type="domain" description="Anti-sigma K factor RskA C-terminal" evidence="13">
    <location>
        <begin position="117"/>
        <end position="231"/>
    </location>
</feature>
<gene>
    <name evidence="14" type="ORF">WDZ17_06930</name>
</gene>
<evidence type="ECO:0000256" key="6">
    <source>
        <dbReference type="ARBA" id="ARBA00023015"/>
    </source>
</evidence>
<keyword evidence="4 12" id="KW-0812">Transmembrane</keyword>
<evidence type="ECO:0000256" key="5">
    <source>
        <dbReference type="ARBA" id="ARBA00022989"/>
    </source>
</evidence>
<keyword evidence="15" id="KW-1185">Reference proteome</keyword>
<keyword evidence="6" id="KW-0805">Transcription regulation</keyword>
<dbReference type="Proteomes" id="UP001387100">
    <property type="component" value="Unassembled WGS sequence"/>
</dbReference>
<feature type="compositionally biased region" description="Polar residues" evidence="11">
    <location>
        <begin position="228"/>
        <end position="240"/>
    </location>
</feature>
<evidence type="ECO:0000313" key="14">
    <source>
        <dbReference type="EMBL" id="MEJ5945030.1"/>
    </source>
</evidence>
<reference evidence="14 15" key="1">
    <citation type="journal article" date="2017" name="Int. J. Syst. Evol. Microbiol.">
        <title>Pseudokineococcus basanitobsidens sp. nov., isolated from volcanic rock.</title>
        <authorList>
            <person name="Lee D.W."/>
            <person name="Park M.Y."/>
            <person name="Kim J.J."/>
            <person name="Kim B.S."/>
        </authorList>
    </citation>
    <scope>NUCLEOTIDE SEQUENCE [LARGE SCALE GENOMIC DNA]</scope>
    <source>
        <strain evidence="14 15">DSM 103726</strain>
    </source>
</reference>
<evidence type="ECO:0000256" key="7">
    <source>
        <dbReference type="ARBA" id="ARBA00023136"/>
    </source>
</evidence>
<evidence type="ECO:0000313" key="15">
    <source>
        <dbReference type="Proteomes" id="UP001387100"/>
    </source>
</evidence>
<keyword evidence="5 12" id="KW-1133">Transmembrane helix</keyword>
<comment type="subcellular location">
    <subcellularLocation>
        <location evidence="2">Cell membrane</location>
    </subcellularLocation>
    <subcellularLocation>
        <location evidence="1">Membrane</location>
        <topology evidence="1">Single-pass membrane protein</topology>
    </subcellularLocation>
</comment>
<comment type="caution">
    <text evidence="14">The sequence shown here is derived from an EMBL/GenBank/DDBJ whole genome shotgun (WGS) entry which is preliminary data.</text>
</comment>
<name>A0ABU8RJ20_9ACTN</name>
<keyword evidence="7 12" id="KW-0472">Membrane</keyword>
<evidence type="ECO:0000256" key="12">
    <source>
        <dbReference type="SAM" id="Phobius"/>
    </source>
</evidence>
<dbReference type="EMBL" id="JBBIAA010000005">
    <property type="protein sequence ID" value="MEJ5945030.1"/>
    <property type="molecule type" value="Genomic_DNA"/>
</dbReference>
<dbReference type="Gene3D" id="1.10.10.1320">
    <property type="entry name" value="Anti-sigma factor, zinc-finger domain"/>
    <property type="match status" value="1"/>
</dbReference>
<accession>A0ABU8RJ20</accession>
<sequence length="240" mass="24371">MTVLPPQGPRRGGDTDERDVRDLLGAYALDAVDDVERARVERLLRSDPDAGAEAASYAETATRLAVAASTTPPPALRARVLAEAARTRQVAPVDDRRPGPGGAAPAVRQRRAVRLLAAACGVLLAGTVGLGAALLGQDDAAPTLVASGEFAGGTAALVQVDGEYVVLGEGVPAPPSDRVYQLWSLEEGGDPVPEGFLSSEGGGLVGQVDDWPSGAVLAITEEPAGGSPQPTSDVLATVPT</sequence>
<dbReference type="Pfam" id="PF10099">
    <property type="entry name" value="RskA_C"/>
    <property type="match status" value="1"/>
</dbReference>
<dbReference type="PANTHER" id="PTHR37461">
    <property type="entry name" value="ANTI-SIGMA-K FACTOR RSKA"/>
    <property type="match status" value="1"/>
</dbReference>
<feature type="region of interest" description="Disordered" evidence="11">
    <location>
        <begin position="221"/>
        <end position="240"/>
    </location>
</feature>
<feature type="transmembrane region" description="Helical" evidence="12">
    <location>
        <begin position="115"/>
        <end position="135"/>
    </location>
</feature>
<dbReference type="RefSeq" id="WP_339574415.1">
    <property type="nucleotide sequence ID" value="NZ_JBBIAA010000005.1"/>
</dbReference>
<protein>
    <recommendedName>
        <fullName evidence="10">Regulator of SigK</fullName>
    </recommendedName>
    <alternativeName>
        <fullName evidence="9">Sigma-K anti-sigma factor RskA</fullName>
    </alternativeName>
</protein>
<evidence type="ECO:0000256" key="2">
    <source>
        <dbReference type="ARBA" id="ARBA00004236"/>
    </source>
</evidence>
<evidence type="ECO:0000256" key="8">
    <source>
        <dbReference type="ARBA" id="ARBA00023163"/>
    </source>
</evidence>
<evidence type="ECO:0000256" key="9">
    <source>
        <dbReference type="ARBA" id="ARBA00029829"/>
    </source>
</evidence>
<dbReference type="InterPro" id="IPR041916">
    <property type="entry name" value="Anti_sigma_zinc_sf"/>
</dbReference>